<sequence>MLVKEQVEKAKPEMVFILLKDSDTPGTVTRLESPGRGYDRGCHHPKALS</sequence>
<feature type="region of interest" description="Disordered" evidence="1">
    <location>
        <begin position="27"/>
        <end position="49"/>
    </location>
</feature>
<keyword evidence="3" id="KW-1185">Reference proteome</keyword>
<name>A0A5C6B0P5_9BACT</name>
<reference evidence="2 3" key="1">
    <citation type="journal article" date="2020" name="Antonie Van Leeuwenhoek">
        <title>Rhodopirellula heiligendammensis sp. nov., Rhodopirellula pilleata sp. nov., and Rhodopirellula solitaria sp. nov. isolated from natural or artificial marine surfaces in Northern Germany and California, USA, and emended description of the genus Rhodopirellula.</title>
        <authorList>
            <person name="Kallscheuer N."/>
            <person name="Wiegand S."/>
            <person name="Jogler M."/>
            <person name="Boedeker C."/>
            <person name="Peeters S.H."/>
            <person name="Rast P."/>
            <person name="Heuer A."/>
            <person name="Jetten M.S.M."/>
            <person name="Rohde M."/>
            <person name="Jogler C."/>
        </authorList>
    </citation>
    <scope>NUCLEOTIDE SEQUENCE [LARGE SCALE GENOMIC DNA]</scope>
    <source>
        <strain evidence="2 3">Poly21</strain>
    </source>
</reference>
<dbReference type="Proteomes" id="UP000319908">
    <property type="component" value="Unassembled WGS sequence"/>
</dbReference>
<comment type="caution">
    <text evidence="2">The sequence shown here is derived from an EMBL/GenBank/DDBJ whole genome shotgun (WGS) entry which is preliminary data.</text>
</comment>
<evidence type="ECO:0000313" key="3">
    <source>
        <dbReference type="Proteomes" id="UP000319908"/>
    </source>
</evidence>
<accession>A0A5C6B0P5</accession>
<protein>
    <submittedName>
        <fullName evidence="2">Uncharacterized protein</fullName>
    </submittedName>
</protein>
<dbReference type="AlphaFoldDB" id="A0A5C6B0P5"/>
<evidence type="ECO:0000313" key="2">
    <source>
        <dbReference type="EMBL" id="TWU05347.1"/>
    </source>
</evidence>
<gene>
    <name evidence="2" type="ORF">Poly21_57420</name>
</gene>
<proteinExistence type="predicted"/>
<evidence type="ECO:0000256" key="1">
    <source>
        <dbReference type="SAM" id="MobiDB-lite"/>
    </source>
</evidence>
<dbReference type="EMBL" id="SJPU01000025">
    <property type="protein sequence ID" value="TWU05347.1"/>
    <property type="molecule type" value="Genomic_DNA"/>
</dbReference>
<organism evidence="2 3">
    <name type="scientific">Allorhodopirellula heiligendammensis</name>
    <dbReference type="NCBI Taxonomy" id="2714739"/>
    <lineage>
        <taxon>Bacteria</taxon>
        <taxon>Pseudomonadati</taxon>
        <taxon>Planctomycetota</taxon>
        <taxon>Planctomycetia</taxon>
        <taxon>Pirellulales</taxon>
        <taxon>Pirellulaceae</taxon>
        <taxon>Allorhodopirellula</taxon>
    </lineage>
</organism>